<name>A0A9W7DTM0_9STRA</name>
<sequence>MCPLTVANILSMSTYPSRIRIAIVQQNSPSGSDVDCSLPPSTTCSSSPSHVLCRHAHQVDLYPMDASTATGPVLARAVGSRLYHGEAYAMQVDAHLEFVEGWDEDIVKQHEK</sequence>
<keyword evidence="2" id="KW-1185">Reference proteome</keyword>
<dbReference type="PANTHER" id="PTHR34496:SF6">
    <property type="entry name" value="GLYCOSYLTRANSFERASE 2-LIKE DOMAIN-CONTAINING PROTEIN"/>
    <property type="match status" value="1"/>
</dbReference>
<dbReference type="EMBL" id="BRXZ01000855">
    <property type="protein sequence ID" value="GMH55819.1"/>
    <property type="molecule type" value="Genomic_DNA"/>
</dbReference>
<proteinExistence type="predicted"/>
<comment type="caution">
    <text evidence="1">The sequence shown here is derived from an EMBL/GenBank/DDBJ whole genome shotgun (WGS) entry which is preliminary data.</text>
</comment>
<organism evidence="1 2">
    <name type="scientific">Triparma retinervis</name>
    <dbReference type="NCBI Taxonomy" id="2557542"/>
    <lineage>
        <taxon>Eukaryota</taxon>
        <taxon>Sar</taxon>
        <taxon>Stramenopiles</taxon>
        <taxon>Ochrophyta</taxon>
        <taxon>Bolidophyceae</taxon>
        <taxon>Parmales</taxon>
        <taxon>Triparmaceae</taxon>
        <taxon>Triparma</taxon>
    </lineage>
</organism>
<dbReference type="PANTHER" id="PTHR34496">
    <property type="entry name" value="GLCNAC TRANSFERASE-RELATED"/>
    <property type="match status" value="1"/>
</dbReference>
<feature type="non-terminal residue" evidence="1">
    <location>
        <position position="112"/>
    </location>
</feature>
<evidence type="ECO:0000313" key="1">
    <source>
        <dbReference type="EMBL" id="GMH55819.1"/>
    </source>
</evidence>
<gene>
    <name evidence="1" type="ORF">TrRE_jg482</name>
</gene>
<dbReference type="InterPro" id="IPR021067">
    <property type="entry name" value="Glycosyltransferase"/>
</dbReference>
<dbReference type="AlphaFoldDB" id="A0A9W7DTM0"/>
<dbReference type="OrthoDB" id="205246at2759"/>
<dbReference type="Proteomes" id="UP001165082">
    <property type="component" value="Unassembled WGS sequence"/>
</dbReference>
<protein>
    <submittedName>
        <fullName evidence="1">Uncharacterized protein</fullName>
    </submittedName>
</protein>
<reference evidence="1" key="1">
    <citation type="submission" date="2022-07" db="EMBL/GenBank/DDBJ databases">
        <title>Genome analysis of Parmales, a sister group of diatoms, reveals the evolutionary specialization of diatoms from phago-mixotrophs to photoautotrophs.</title>
        <authorList>
            <person name="Ban H."/>
            <person name="Sato S."/>
            <person name="Yoshikawa S."/>
            <person name="Kazumasa Y."/>
            <person name="Nakamura Y."/>
            <person name="Ichinomiya M."/>
            <person name="Saitoh K."/>
            <person name="Sato N."/>
            <person name="Blanc-Mathieu R."/>
            <person name="Endo H."/>
            <person name="Kuwata A."/>
            <person name="Ogata H."/>
        </authorList>
    </citation>
    <scope>NUCLEOTIDE SEQUENCE</scope>
</reference>
<accession>A0A9W7DTM0</accession>
<evidence type="ECO:0000313" key="2">
    <source>
        <dbReference type="Proteomes" id="UP001165082"/>
    </source>
</evidence>
<dbReference type="Pfam" id="PF11397">
    <property type="entry name" value="GlcNAc"/>
    <property type="match status" value="1"/>
</dbReference>